<gene>
    <name evidence="2" type="primary">shkE</name>
    <name evidence="2" type="ORF">SPIL2461_LOCUS7323</name>
</gene>
<dbReference type="EMBL" id="CAJNIZ010011348">
    <property type="protein sequence ID" value="CAE7318233.1"/>
    <property type="molecule type" value="Genomic_DNA"/>
</dbReference>
<proteinExistence type="predicted"/>
<dbReference type="Proteomes" id="UP000649617">
    <property type="component" value="Unassembled WGS sequence"/>
</dbReference>
<name>A0A812NFF5_SYMPI</name>
<feature type="compositionally biased region" description="Polar residues" evidence="1">
    <location>
        <begin position="1"/>
        <end position="15"/>
    </location>
</feature>
<accession>A0A812NFF5</accession>
<dbReference type="OrthoDB" id="428206at2759"/>
<dbReference type="AlphaFoldDB" id="A0A812NFF5"/>
<sequence length="296" mass="32034">DVNSLSSPSFHSMSTYMPAPASHDDSPDDEEEQLDGLQYPVTAPPMGGPEYDQWLAQLPSIGSANHFNGTCDRCCFHPKGRCVNGYSCQHCHFDHEKRKRKGKKRTERALELGSDIGSMPPSMPPTPHEAFHMMLPEYAAHPPPPFHDPGMEMPLAPWYPPELPNPMVYPPPGMSPDPCILHEDSRDEYILKLEEENRYLRSMLLQHMGPGAALPPSVVHPRAQVASAPPVEGPPGLSHVPVAELQNTQTSLSAGAPPFCPGFGAWSEPPAVAGSLATAALHHTGLAPNVRPPGPA</sequence>
<organism evidence="2 3">
    <name type="scientific">Symbiodinium pilosum</name>
    <name type="common">Dinoflagellate</name>
    <dbReference type="NCBI Taxonomy" id="2952"/>
    <lineage>
        <taxon>Eukaryota</taxon>
        <taxon>Sar</taxon>
        <taxon>Alveolata</taxon>
        <taxon>Dinophyceae</taxon>
        <taxon>Suessiales</taxon>
        <taxon>Symbiodiniaceae</taxon>
        <taxon>Symbiodinium</taxon>
    </lineage>
</organism>
<feature type="non-terminal residue" evidence="2">
    <location>
        <position position="1"/>
    </location>
</feature>
<evidence type="ECO:0000256" key="1">
    <source>
        <dbReference type="SAM" id="MobiDB-lite"/>
    </source>
</evidence>
<keyword evidence="3" id="KW-1185">Reference proteome</keyword>
<evidence type="ECO:0000313" key="2">
    <source>
        <dbReference type="EMBL" id="CAE7318233.1"/>
    </source>
</evidence>
<evidence type="ECO:0000313" key="3">
    <source>
        <dbReference type="Proteomes" id="UP000649617"/>
    </source>
</evidence>
<protein>
    <submittedName>
        <fullName evidence="2">ShkE protein</fullName>
    </submittedName>
</protein>
<reference evidence="2" key="1">
    <citation type="submission" date="2021-02" db="EMBL/GenBank/DDBJ databases">
        <authorList>
            <person name="Dougan E. K."/>
            <person name="Rhodes N."/>
            <person name="Thang M."/>
            <person name="Chan C."/>
        </authorList>
    </citation>
    <scope>NUCLEOTIDE SEQUENCE</scope>
</reference>
<feature type="region of interest" description="Disordered" evidence="1">
    <location>
        <begin position="1"/>
        <end position="33"/>
    </location>
</feature>
<comment type="caution">
    <text evidence="2">The sequence shown here is derived from an EMBL/GenBank/DDBJ whole genome shotgun (WGS) entry which is preliminary data.</text>
</comment>